<dbReference type="SMART" id="SM01209">
    <property type="entry name" value="GARS_A"/>
    <property type="match status" value="1"/>
</dbReference>
<dbReference type="UniPathway" id="UPA00074">
    <property type="reaction ID" value="UER00125"/>
</dbReference>
<evidence type="ECO:0000313" key="18">
    <source>
        <dbReference type="Proteomes" id="UP000468638"/>
    </source>
</evidence>
<evidence type="ECO:0000256" key="1">
    <source>
        <dbReference type="ARBA" id="ARBA00001936"/>
    </source>
</evidence>
<keyword evidence="6" id="KW-0479">Metal-binding</keyword>
<dbReference type="Gene3D" id="3.30.470.20">
    <property type="entry name" value="ATP-grasp fold, B domain"/>
    <property type="match status" value="1"/>
</dbReference>
<keyword evidence="10" id="KW-0464">Manganese</keyword>
<evidence type="ECO:0000256" key="13">
    <source>
        <dbReference type="ARBA" id="ARBA00042864"/>
    </source>
</evidence>
<dbReference type="Proteomes" id="UP000468638">
    <property type="component" value="Unassembled WGS sequence"/>
</dbReference>
<dbReference type="EMBL" id="WMEQ01000028">
    <property type="protein sequence ID" value="MYL36100.1"/>
    <property type="molecule type" value="Genomic_DNA"/>
</dbReference>
<dbReference type="InterPro" id="IPR020561">
    <property type="entry name" value="PRibGlycinamid_synth_ATP-grasp"/>
</dbReference>
<evidence type="ECO:0000256" key="5">
    <source>
        <dbReference type="ARBA" id="ARBA00022598"/>
    </source>
</evidence>
<evidence type="ECO:0000256" key="14">
    <source>
        <dbReference type="HAMAP-Rule" id="MF_00138"/>
    </source>
</evidence>
<dbReference type="SUPFAM" id="SSF56059">
    <property type="entry name" value="Glutathione synthetase ATP-binding domain-like"/>
    <property type="match status" value="1"/>
</dbReference>
<dbReference type="InterPro" id="IPR000115">
    <property type="entry name" value="PRibGlycinamide_synth"/>
</dbReference>
<dbReference type="InterPro" id="IPR020562">
    <property type="entry name" value="PRibGlycinamide_synth_N"/>
</dbReference>
<dbReference type="RefSeq" id="WP_160910387.1">
    <property type="nucleotide sequence ID" value="NZ_WMEQ01000028.1"/>
</dbReference>
<dbReference type="NCBIfam" id="TIGR00877">
    <property type="entry name" value="purD"/>
    <property type="match status" value="1"/>
</dbReference>
<evidence type="ECO:0000256" key="9">
    <source>
        <dbReference type="ARBA" id="ARBA00022840"/>
    </source>
</evidence>
<dbReference type="SUPFAM" id="SSF52440">
    <property type="entry name" value="PreATP-grasp domain"/>
    <property type="match status" value="1"/>
</dbReference>
<dbReference type="InterPro" id="IPR037123">
    <property type="entry name" value="PRibGlycinamide_synth_C_sf"/>
</dbReference>
<sequence length="427" mass="45784">MNILVVGGGGREHSIVQALSKSNKVQTVYVAPGNKGMTEAEFVPISATDPVKLVDFAKEQQVDLTIVGPELPLLDGVVNAFQKAGLAVFGPTKEAALIEGSKAYAKTLMENYAIPTASYQTCTSTVQAKDYVIEKGAPIVVKADGLAAGKGVTVAMTQEEAFQAIDSMMEDEQFGAAGSQVVVEEFLDGEEFSLMAFVSGEKVYPMIPAQDHKRALDGDQGPNTGGMGAYAPVPSLSEVYIKQAIETILKPTAKALVQEGRSFTGILYAGCIKTKEGPKVIEFNARFGDPETQVVLPLLENDLLQVIEDVLAGKDPQLRWKEDYCAGVVLASEGYPGPYEKGNLVPELPHNKEGQFINYAGVSRHEDRLVSNGGRVLLVGALATSLKDAVAKVYNTFSSVSIEEDAFFYRQDIAHKALNSSASCEYK</sequence>
<dbReference type="Pfam" id="PF02844">
    <property type="entry name" value="GARS_N"/>
    <property type="match status" value="1"/>
</dbReference>
<comment type="similarity">
    <text evidence="11 14">Belongs to the GARS family.</text>
</comment>
<dbReference type="Pfam" id="PF01071">
    <property type="entry name" value="GARS_A"/>
    <property type="match status" value="1"/>
</dbReference>
<dbReference type="GO" id="GO:0006189">
    <property type="term" value="P:'de novo' IMP biosynthetic process"/>
    <property type="evidence" value="ECO:0007669"/>
    <property type="project" value="UniProtKB-UniRule"/>
</dbReference>
<dbReference type="InterPro" id="IPR020560">
    <property type="entry name" value="PRibGlycinamide_synth_C-dom"/>
</dbReference>
<dbReference type="Gene3D" id="3.30.1490.20">
    <property type="entry name" value="ATP-grasp fold, A domain"/>
    <property type="match status" value="1"/>
</dbReference>
<evidence type="ECO:0000256" key="8">
    <source>
        <dbReference type="ARBA" id="ARBA00022755"/>
    </source>
</evidence>
<evidence type="ECO:0000313" key="17">
    <source>
        <dbReference type="EMBL" id="MYL36100.1"/>
    </source>
</evidence>
<dbReference type="Pfam" id="PF02843">
    <property type="entry name" value="GARS_C"/>
    <property type="match status" value="1"/>
</dbReference>
<dbReference type="PANTHER" id="PTHR43472">
    <property type="entry name" value="PHOSPHORIBOSYLAMINE--GLYCINE LIGASE"/>
    <property type="match status" value="1"/>
</dbReference>
<dbReference type="Gene3D" id="3.90.600.10">
    <property type="entry name" value="Phosphoribosylglycinamide synthetase, C-terminal domain"/>
    <property type="match status" value="1"/>
</dbReference>
<accession>A0A6I5A6R8</accession>
<comment type="pathway">
    <text evidence="3 14">Purine metabolism; IMP biosynthesis via de novo pathway; N(1)-(5-phospho-D-ribosyl)glycinamide from 5-phospho-alpha-D-ribose 1-diphosphate: step 2/2.</text>
</comment>
<dbReference type="FunFam" id="3.30.1490.20:FF:000006">
    <property type="entry name" value="phosphoribosylamine--glycine ligase, chloroplastic-like"/>
    <property type="match status" value="1"/>
</dbReference>
<dbReference type="FunFam" id="3.30.470.20:FF:000018">
    <property type="entry name" value="Trifunctional purine biosynthetic protein adenosine-3"/>
    <property type="match status" value="1"/>
</dbReference>
<evidence type="ECO:0000256" key="15">
    <source>
        <dbReference type="PROSITE-ProRule" id="PRU00409"/>
    </source>
</evidence>
<dbReference type="GO" id="GO:0009113">
    <property type="term" value="P:purine nucleobase biosynthetic process"/>
    <property type="evidence" value="ECO:0007669"/>
    <property type="project" value="InterPro"/>
</dbReference>
<dbReference type="EC" id="6.3.4.13" evidence="4 14"/>
<dbReference type="GO" id="GO:0004637">
    <property type="term" value="F:phosphoribosylamine-glycine ligase activity"/>
    <property type="evidence" value="ECO:0007669"/>
    <property type="project" value="UniProtKB-UniRule"/>
</dbReference>
<dbReference type="OrthoDB" id="9807240at2"/>
<dbReference type="InterPro" id="IPR013815">
    <property type="entry name" value="ATP_grasp_subdomain_1"/>
</dbReference>
<gene>
    <name evidence="14 17" type="primary">purD</name>
    <name evidence="17" type="ORF">GLW05_21250</name>
</gene>
<dbReference type="PROSITE" id="PS50975">
    <property type="entry name" value="ATP_GRASP"/>
    <property type="match status" value="1"/>
</dbReference>
<name>A0A6I5A6R8_9BACI</name>
<evidence type="ECO:0000256" key="10">
    <source>
        <dbReference type="ARBA" id="ARBA00023211"/>
    </source>
</evidence>
<organism evidence="17 18">
    <name type="scientific">Pontibacillus yanchengensis</name>
    <dbReference type="NCBI Taxonomy" id="462910"/>
    <lineage>
        <taxon>Bacteria</taxon>
        <taxon>Bacillati</taxon>
        <taxon>Bacillota</taxon>
        <taxon>Bacilli</taxon>
        <taxon>Bacillales</taxon>
        <taxon>Bacillaceae</taxon>
        <taxon>Pontibacillus</taxon>
    </lineage>
</organism>
<comment type="catalytic activity">
    <reaction evidence="14">
        <text>5-phospho-beta-D-ribosylamine + glycine + ATP = N(1)-(5-phospho-beta-D-ribosyl)glycinamide + ADP + phosphate + H(+)</text>
        <dbReference type="Rhea" id="RHEA:17453"/>
        <dbReference type="ChEBI" id="CHEBI:15378"/>
        <dbReference type="ChEBI" id="CHEBI:30616"/>
        <dbReference type="ChEBI" id="CHEBI:43474"/>
        <dbReference type="ChEBI" id="CHEBI:57305"/>
        <dbReference type="ChEBI" id="CHEBI:58681"/>
        <dbReference type="ChEBI" id="CHEBI:143788"/>
        <dbReference type="ChEBI" id="CHEBI:456216"/>
        <dbReference type="EC" id="6.3.4.13"/>
    </reaction>
</comment>
<dbReference type="PANTHER" id="PTHR43472:SF1">
    <property type="entry name" value="PHOSPHORIBOSYLAMINE--GLYCINE LIGASE, CHLOROPLASTIC"/>
    <property type="match status" value="1"/>
</dbReference>
<dbReference type="InterPro" id="IPR016185">
    <property type="entry name" value="PreATP-grasp_dom_sf"/>
</dbReference>
<keyword evidence="9 15" id="KW-0067">ATP-binding</keyword>
<feature type="domain" description="ATP-grasp" evidence="16">
    <location>
        <begin position="106"/>
        <end position="312"/>
    </location>
</feature>
<evidence type="ECO:0000256" key="6">
    <source>
        <dbReference type="ARBA" id="ARBA00022723"/>
    </source>
</evidence>
<keyword evidence="5 14" id="KW-0436">Ligase</keyword>
<proteinExistence type="inferred from homology"/>
<dbReference type="InterPro" id="IPR011761">
    <property type="entry name" value="ATP-grasp"/>
</dbReference>
<comment type="cofactor">
    <cofactor evidence="2">
        <name>Mg(2+)</name>
        <dbReference type="ChEBI" id="CHEBI:18420"/>
    </cofactor>
</comment>
<dbReference type="GO" id="GO:0005524">
    <property type="term" value="F:ATP binding"/>
    <property type="evidence" value="ECO:0007669"/>
    <property type="project" value="UniProtKB-UniRule"/>
</dbReference>
<dbReference type="SUPFAM" id="SSF51246">
    <property type="entry name" value="Rudiment single hybrid motif"/>
    <property type="match status" value="1"/>
</dbReference>
<evidence type="ECO:0000256" key="7">
    <source>
        <dbReference type="ARBA" id="ARBA00022741"/>
    </source>
</evidence>
<keyword evidence="7 15" id="KW-0547">Nucleotide-binding</keyword>
<dbReference type="PROSITE" id="PS00184">
    <property type="entry name" value="GARS"/>
    <property type="match status" value="1"/>
</dbReference>
<evidence type="ECO:0000259" key="16">
    <source>
        <dbReference type="PROSITE" id="PS50975"/>
    </source>
</evidence>
<dbReference type="InterPro" id="IPR011054">
    <property type="entry name" value="Rudment_hybrid_motif"/>
</dbReference>
<dbReference type="InterPro" id="IPR020559">
    <property type="entry name" value="PRibGlycinamide_synth_CS"/>
</dbReference>
<comment type="cofactor">
    <cofactor evidence="1">
        <name>Mn(2+)</name>
        <dbReference type="ChEBI" id="CHEBI:29035"/>
    </cofactor>
</comment>
<evidence type="ECO:0000256" key="12">
    <source>
        <dbReference type="ARBA" id="ARBA00042242"/>
    </source>
</evidence>
<evidence type="ECO:0000256" key="11">
    <source>
        <dbReference type="ARBA" id="ARBA00038345"/>
    </source>
</evidence>
<comment type="caution">
    <text evidence="17">The sequence shown here is derived from an EMBL/GenBank/DDBJ whole genome shotgun (WGS) entry which is preliminary data.</text>
</comment>
<evidence type="ECO:0000256" key="4">
    <source>
        <dbReference type="ARBA" id="ARBA00013255"/>
    </source>
</evidence>
<dbReference type="AlphaFoldDB" id="A0A6I5A6R8"/>
<evidence type="ECO:0000256" key="2">
    <source>
        <dbReference type="ARBA" id="ARBA00001946"/>
    </source>
</evidence>
<keyword evidence="8 14" id="KW-0658">Purine biosynthesis</keyword>
<dbReference type="SMART" id="SM01210">
    <property type="entry name" value="GARS_C"/>
    <property type="match status" value="1"/>
</dbReference>
<evidence type="ECO:0000256" key="3">
    <source>
        <dbReference type="ARBA" id="ARBA00005174"/>
    </source>
</evidence>
<reference evidence="17 18" key="1">
    <citation type="submission" date="2019-11" db="EMBL/GenBank/DDBJ databases">
        <title>Genome sequences of 17 halophilic strains isolated from different environments.</title>
        <authorList>
            <person name="Furrow R.E."/>
        </authorList>
    </citation>
    <scope>NUCLEOTIDE SEQUENCE [LARGE SCALE GENOMIC DNA]</scope>
    <source>
        <strain evidence="17 18">22514_16_FS</strain>
    </source>
</reference>
<protein>
    <recommendedName>
        <fullName evidence="4 14">Phosphoribosylamine--glycine ligase</fullName>
        <ecNumber evidence="4 14">6.3.4.13</ecNumber>
    </recommendedName>
    <alternativeName>
        <fullName evidence="14">GARS</fullName>
    </alternativeName>
    <alternativeName>
        <fullName evidence="12 14">Glycinamide ribonucleotide synthetase</fullName>
    </alternativeName>
    <alternativeName>
        <fullName evidence="13 14">Phosphoribosylglycinamide synthetase</fullName>
    </alternativeName>
</protein>
<dbReference type="HAMAP" id="MF_00138">
    <property type="entry name" value="GARS"/>
    <property type="match status" value="1"/>
</dbReference>
<dbReference type="Gene3D" id="3.40.50.20">
    <property type="match status" value="1"/>
</dbReference>
<dbReference type="GO" id="GO:0046872">
    <property type="term" value="F:metal ion binding"/>
    <property type="evidence" value="ECO:0007669"/>
    <property type="project" value="UniProtKB-KW"/>
</dbReference>